<name>A0A6L9EET2_9FLAO</name>
<protein>
    <recommendedName>
        <fullName evidence="3">Cadherin domain-containing protein</fullName>
    </recommendedName>
</protein>
<proteinExistence type="predicted"/>
<evidence type="ECO:0000313" key="1">
    <source>
        <dbReference type="EMBL" id="NAS13163.1"/>
    </source>
</evidence>
<dbReference type="AlphaFoldDB" id="A0A6L9EET2"/>
<sequence length="311" mass="35015">MKKIAYILIVGLTLFGSCSKEGNSPTPSTVEANDFSISIDEHPFDGTSLGRVEGNNLENAVFKIVSQNPANAMSINGQTGEITVQDSTLFDYEINPILTASMTVNNDVSSDDFKLEITLNDIDEIEFYLTDSKETYRNAENGEWISITENEYETLATALIQVTRIGTNQEEYNAEGETITSSTDFTFALDGAKIPEGGLVFAFKYDNASPLSERAKLKFTEDIWRGYEDFGPLFPSHGEGENFFLLKGNNTAFEKEGYLGFYNENRIRWIRTEGLDTRFFFVFGDSSTMSQSYQNFIVRYQGLSTMIKQWK</sequence>
<gene>
    <name evidence="1" type="ORF">GTQ38_14195</name>
</gene>
<dbReference type="Gene3D" id="2.60.40.60">
    <property type="entry name" value="Cadherins"/>
    <property type="match status" value="1"/>
</dbReference>
<keyword evidence="2" id="KW-1185">Reference proteome</keyword>
<evidence type="ECO:0000313" key="2">
    <source>
        <dbReference type="Proteomes" id="UP000475249"/>
    </source>
</evidence>
<evidence type="ECO:0008006" key="3">
    <source>
        <dbReference type="Google" id="ProtNLM"/>
    </source>
</evidence>
<dbReference type="PROSITE" id="PS51257">
    <property type="entry name" value="PROKAR_LIPOPROTEIN"/>
    <property type="match status" value="1"/>
</dbReference>
<dbReference type="RefSeq" id="WP_161436204.1">
    <property type="nucleotide sequence ID" value="NZ_WXYO01000006.1"/>
</dbReference>
<dbReference type="CDD" id="cd11304">
    <property type="entry name" value="Cadherin_repeat"/>
    <property type="match status" value="1"/>
</dbReference>
<organism evidence="1 2">
    <name type="scientific">Poritiphilus flavus</name>
    <dbReference type="NCBI Taxonomy" id="2697053"/>
    <lineage>
        <taxon>Bacteria</taxon>
        <taxon>Pseudomonadati</taxon>
        <taxon>Bacteroidota</taxon>
        <taxon>Flavobacteriia</taxon>
        <taxon>Flavobacteriales</taxon>
        <taxon>Flavobacteriaceae</taxon>
        <taxon>Poritiphilus</taxon>
    </lineage>
</organism>
<dbReference type="Proteomes" id="UP000475249">
    <property type="component" value="Unassembled WGS sequence"/>
</dbReference>
<reference evidence="1 2" key="1">
    <citation type="submission" date="2020-01" db="EMBL/GenBank/DDBJ databases">
        <title>Bacteria diversity of Porities sp.</title>
        <authorList>
            <person name="Wang G."/>
        </authorList>
    </citation>
    <scope>NUCLEOTIDE SEQUENCE [LARGE SCALE GENOMIC DNA]</scope>
    <source>
        <strain evidence="1 2">R33</strain>
    </source>
</reference>
<comment type="caution">
    <text evidence="1">The sequence shown here is derived from an EMBL/GenBank/DDBJ whole genome shotgun (WGS) entry which is preliminary data.</text>
</comment>
<dbReference type="EMBL" id="WXYO01000006">
    <property type="protein sequence ID" value="NAS13163.1"/>
    <property type="molecule type" value="Genomic_DNA"/>
</dbReference>
<accession>A0A6L9EET2</accession>